<keyword evidence="8 11" id="KW-0378">Hydrolase</keyword>
<feature type="binding site" evidence="13">
    <location>
        <begin position="210"/>
        <end position="213"/>
    </location>
    <ligand>
        <name>substrate</name>
    </ligand>
</feature>
<feature type="binding site" evidence="13">
    <location>
        <position position="198"/>
    </location>
    <ligand>
        <name>substrate</name>
    </ligand>
</feature>
<dbReference type="GO" id="GO:0016579">
    <property type="term" value="P:protein deubiquitination"/>
    <property type="evidence" value="ECO:0007669"/>
    <property type="project" value="InterPro"/>
</dbReference>
<name>A0A815F950_9BILA</name>
<dbReference type="Pfam" id="PF00443">
    <property type="entry name" value="UCH"/>
    <property type="match status" value="1"/>
</dbReference>
<dbReference type="Gene3D" id="1.10.8.10">
    <property type="entry name" value="DNA helicase RuvA subunit, C-terminal domain"/>
    <property type="match status" value="2"/>
</dbReference>
<evidence type="ECO:0000256" key="16">
    <source>
        <dbReference type="RuleBase" id="RU366025"/>
    </source>
</evidence>
<dbReference type="GO" id="GO:0005634">
    <property type="term" value="C:nucleus"/>
    <property type="evidence" value="ECO:0007669"/>
    <property type="project" value="TreeGrafter"/>
</dbReference>
<keyword evidence="4 11" id="KW-0479">Metal-binding</keyword>
<dbReference type="PROSITE" id="PS00973">
    <property type="entry name" value="USP_2"/>
    <property type="match status" value="1"/>
</dbReference>
<feature type="active site" description="Nucleophile" evidence="12">
    <location>
        <position position="324"/>
    </location>
</feature>
<dbReference type="Proteomes" id="UP000663834">
    <property type="component" value="Unassembled WGS sequence"/>
</dbReference>
<evidence type="ECO:0000259" key="18">
    <source>
        <dbReference type="PROSITE" id="PS50030"/>
    </source>
</evidence>
<feature type="binding site" evidence="14">
    <location>
        <position position="208"/>
    </location>
    <ligand>
        <name>Zn(2+)</name>
        <dbReference type="ChEBI" id="CHEBI:29105"/>
    </ligand>
</feature>
<evidence type="ECO:0000256" key="2">
    <source>
        <dbReference type="ARBA" id="ARBA00009085"/>
    </source>
</evidence>
<keyword evidence="7 11" id="KW-0833">Ubl conjugation pathway</keyword>
<evidence type="ECO:0000256" key="10">
    <source>
        <dbReference type="ARBA" id="ARBA00022833"/>
    </source>
</evidence>
<feature type="binding site" evidence="13">
    <location>
        <position position="253"/>
    </location>
    <ligand>
        <name>substrate</name>
    </ligand>
</feature>
<feature type="binding site" evidence="14">
    <location>
        <position position="191"/>
    </location>
    <ligand>
        <name>Zn(2+)</name>
        <dbReference type="ChEBI" id="CHEBI:29105"/>
    </ligand>
</feature>
<sequence>MADTYRNVRVAGANDNIYKDECLYSFDNPESENGLYICMSTFRGVGKAHLERHCRNNPGKNVFLHILRRRKPAPIDVNVEPTKITKLAIGIEGGFDVNQSNRFIFEEKYSIYIHPDVTIPYPDEASQLPEFVKNSADAIIAADSAFLKEERSLMNATWNGEIRRITKHSQTLEQLVNGRKIPPSGWQCDQCELKENLWLNLTDGAILCGRKFFDGTGGNNHAAEHYYRTKYPLAVKLGTITAKGADIYSYDEDDMVEDPNLAVRLSHWGINMLKMEKSDRSMADLEIELNQKFGEASMIEEANSKLQPVHGPGYTGMRNLGNSCYLNSVMQVLFTLKDFQEKYYKNCDFYFDKAKDPANDFNAQTAKLAHGLLSGVYSKEIPANVDASLQAPSVIRPQMFRLLIGRNHADFGTKQQQDAAEFLQYYLEQVNNHCKKDPTPDSTFDPSTCFQFELEERIYFPETNQVRYLARNDSMFRLNVPLFSAKNQHEVHEYNKLKEDMEKQGNRINDLPVIRPIIPLQEAISQWAAPEEINDYKLPRHGRTTTIRKTQKFLTFPDYLVVQLKKYTFNADWTPKKIDVSMEVPDVLDLNSLRASGLQPGETLVTDDDEATGQSSSSQSNIHVNEVLLQQLVDMGFSMDGCKRALINTGNNDIEAAMNWVFEHQSDPDFDTPYQAPSKKARVEQTQAPPVDEESIGIIMSMGFSRDHALRALSLMSNNVEAAVDWALNTPEDSSTSNAFVESLPPTTSAPAQENKQTYRDGTGKYRLVAFISHIGNHPSSGHYVAHILKDNRWVIFNDEVVALSEHPPKDLAYLYLYKRETV</sequence>
<dbReference type="PROSITE" id="PS50271">
    <property type="entry name" value="ZF_UBP"/>
    <property type="match status" value="1"/>
</dbReference>
<evidence type="ECO:0000256" key="5">
    <source>
        <dbReference type="ARBA" id="ARBA00022737"/>
    </source>
</evidence>
<dbReference type="CDD" id="cd14294">
    <property type="entry name" value="UBA1_UBP5_like"/>
    <property type="match status" value="1"/>
</dbReference>
<dbReference type="InterPro" id="IPR001607">
    <property type="entry name" value="Znf_UBP"/>
</dbReference>
<feature type="domain" description="USP" evidence="19">
    <location>
        <begin position="315"/>
        <end position="821"/>
    </location>
</feature>
<dbReference type="EMBL" id="CAJNRE010006873">
    <property type="protein sequence ID" value="CAF2059714.1"/>
    <property type="molecule type" value="Genomic_DNA"/>
</dbReference>
<dbReference type="PROSITE" id="PS50030">
    <property type="entry name" value="UBA"/>
    <property type="match status" value="2"/>
</dbReference>
<comment type="caution">
    <text evidence="21">The sequence shown here is derived from an EMBL/GenBank/DDBJ whole genome shotgun (WGS) entry which is preliminary data.</text>
</comment>
<evidence type="ECO:0000313" key="23">
    <source>
        <dbReference type="EMBL" id="CAF2059714.1"/>
    </source>
</evidence>
<dbReference type="InterPro" id="IPR050164">
    <property type="entry name" value="Peptidase_C19"/>
</dbReference>
<dbReference type="InterPro" id="IPR018200">
    <property type="entry name" value="USP_CS"/>
</dbReference>
<keyword evidence="10 11" id="KW-0862">Zinc</keyword>
<evidence type="ECO:0000256" key="4">
    <source>
        <dbReference type="ARBA" id="ARBA00022723"/>
    </source>
</evidence>
<dbReference type="Gene3D" id="3.90.70.10">
    <property type="entry name" value="Cysteine proteinases"/>
    <property type="match status" value="1"/>
</dbReference>
<feature type="domain" description="UBA" evidence="18">
    <location>
        <begin position="690"/>
        <end position="730"/>
    </location>
</feature>
<dbReference type="EC" id="3.4.19.12" evidence="11 16"/>
<dbReference type="Pfam" id="PF02148">
    <property type="entry name" value="zf-UBP"/>
    <property type="match status" value="1"/>
</dbReference>
<dbReference type="InterPro" id="IPR013083">
    <property type="entry name" value="Znf_RING/FYVE/PHD"/>
</dbReference>
<evidence type="ECO:0000256" key="7">
    <source>
        <dbReference type="ARBA" id="ARBA00022786"/>
    </source>
</evidence>
<keyword evidence="9 11" id="KW-0788">Thiol protease</keyword>
<organism evidence="21 24">
    <name type="scientific">Rotaria magnacalcarata</name>
    <dbReference type="NCBI Taxonomy" id="392030"/>
    <lineage>
        <taxon>Eukaryota</taxon>
        <taxon>Metazoa</taxon>
        <taxon>Spiralia</taxon>
        <taxon>Gnathifera</taxon>
        <taxon>Rotifera</taxon>
        <taxon>Eurotatoria</taxon>
        <taxon>Bdelloidea</taxon>
        <taxon>Philodinida</taxon>
        <taxon>Philodinidae</taxon>
        <taxon>Rotaria</taxon>
    </lineage>
</organism>
<dbReference type="SMART" id="SM00290">
    <property type="entry name" value="ZnF_UBP"/>
    <property type="match status" value="1"/>
</dbReference>
<dbReference type="InterPro" id="IPR041432">
    <property type="entry name" value="UBP13_Znf-UBP_var"/>
</dbReference>
<feature type="active site" description="Proton acceptor" evidence="12">
    <location>
        <position position="783"/>
    </location>
</feature>
<dbReference type="GO" id="GO:0008270">
    <property type="term" value="F:zinc ion binding"/>
    <property type="evidence" value="ECO:0007669"/>
    <property type="project" value="UniProtKB-UniRule"/>
</dbReference>
<evidence type="ECO:0000259" key="20">
    <source>
        <dbReference type="PROSITE" id="PS50271"/>
    </source>
</evidence>
<feature type="binding site" evidence="13">
    <location>
        <position position="248"/>
    </location>
    <ligand>
        <name>substrate</name>
    </ligand>
</feature>
<dbReference type="InterPro" id="IPR016652">
    <property type="entry name" value="Ubiquitinyl_hydrolase"/>
</dbReference>
<dbReference type="InterPro" id="IPR038765">
    <property type="entry name" value="Papain-like_cys_pep_sf"/>
</dbReference>
<keyword evidence="3 11" id="KW-0645">Protease</keyword>
<dbReference type="Gene3D" id="3.30.40.10">
    <property type="entry name" value="Zinc/RING finger domain, C3HC4 (zinc finger)"/>
    <property type="match status" value="2"/>
</dbReference>
<evidence type="ECO:0000256" key="3">
    <source>
        <dbReference type="ARBA" id="ARBA00022670"/>
    </source>
</evidence>
<dbReference type="Pfam" id="PF17807">
    <property type="entry name" value="zf-UBP_var"/>
    <property type="match status" value="1"/>
</dbReference>
<dbReference type="GO" id="GO:0005829">
    <property type="term" value="C:cytosol"/>
    <property type="evidence" value="ECO:0007669"/>
    <property type="project" value="TreeGrafter"/>
</dbReference>
<proteinExistence type="inferred from homology"/>
<feature type="domain" description="UBP-type" evidence="20">
    <location>
        <begin position="164"/>
        <end position="272"/>
    </location>
</feature>
<reference evidence="21" key="1">
    <citation type="submission" date="2021-02" db="EMBL/GenBank/DDBJ databases">
        <authorList>
            <person name="Nowell W R."/>
        </authorList>
    </citation>
    <scope>NUCLEOTIDE SEQUENCE</scope>
</reference>
<evidence type="ECO:0000256" key="1">
    <source>
        <dbReference type="ARBA" id="ARBA00000707"/>
    </source>
</evidence>
<feature type="binding site" evidence="14">
    <location>
        <position position="221"/>
    </location>
    <ligand>
        <name>Zn(2+)</name>
        <dbReference type="ChEBI" id="CHEBI:29105"/>
    </ligand>
</feature>
<dbReference type="InterPro" id="IPR001394">
    <property type="entry name" value="Peptidase_C19_UCH"/>
</dbReference>
<dbReference type="SMART" id="SM00165">
    <property type="entry name" value="UBA"/>
    <property type="match status" value="2"/>
</dbReference>
<dbReference type="Proteomes" id="UP000663824">
    <property type="component" value="Unassembled WGS sequence"/>
</dbReference>
<feature type="domain" description="UBA" evidence="18">
    <location>
        <begin position="623"/>
        <end position="664"/>
    </location>
</feature>
<evidence type="ECO:0000256" key="13">
    <source>
        <dbReference type="PIRSR" id="PIRSR016308-2"/>
    </source>
</evidence>
<evidence type="ECO:0000256" key="17">
    <source>
        <dbReference type="SAM" id="MobiDB-lite"/>
    </source>
</evidence>
<keyword evidence="5" id="KW-0677">Repeat</keyword>
<dbReference type="CDD" id="cd02658">
    <property type="entry name" value="Peptidase_C19B"/>
    <property type="match status" value="1"/>
</dbReference>
<evidence type="ECO:0000256" key="15">
    <source>
        <dbReference type="PROSITE-ProRule" id="PRU00502"/>
    </source>
</evidence>
<dbReference type="EMBL" id="CAJNOW010001623">
    <property type="protein sequence ID" value="CAF1322345.1"/>
    <property type="molecule type" value="Genomic_DNA"/>
</dbReference>
<evidence type="ECO:0000256" key="8">
    <source>
        <dbReference type="ARBA" id="ARBA00022801"/>
    </source>
</evidence>
<accession>A0A815F950</accession>
<dbReference type="AlphaFoldDB" id="A0A815F950"/>
<dbReference type="PIRSF" id="PIRSF016308">
    <property type="entry name" value="UBP"/>
    <property type="match status" value="1"/>
</dbReference>
<dbReference type="SUPFAM" id="SSF46934">
    <property type="entry name" value="UBA-like"/>
    <property type="match status" value="1"/>
</dbReference>
<evidence type="ECO:0000256" key="9">
    <source>
        <dbReference type="ARBA" id="ARBA00022807"/>
    </source>
</evidence>
<feature type="binding site" evidence="14">
    <location>
        <position position="188"/>
    </location>
    <ligand>
        <name>Zn(2+)</name>
        <dbReference type="ChEBI" id="CHEBI:29105"/>
    </ligand>
</feature>
<gene>
    <name evidence="22" type="ORF">CJN711_LOCUS29499</name>
    <name evidence="21" type="ORF">KQP761_LOCUS5806</name>
    <name evidence="23" type="ORF">MBJ925_LOCUS14680</name>
</gene>
<dbReference type="GO" id="GO:0004843">
    <property type="term" value="F:cysteine-type deubiquitinase activity"/>
    <property type="evidence" value="ECO:0007669"/>
    <property type="project" value="UniProtKB-UniRule"/>
</dbReference>
<keyword evidence="6 15" id="KW-0863">Zinc-finger</keyword>
<dbReference type="GO" id="GO:0006508">
    <property type="term" value="P:proteolysis"/>
    <property type="evidence" value="ECO:0007669"/>
    <property type="project" value="UniProtKB-KW"/>
</dbReference>
<dbReference type="PANTHER" id="PTHR24006:SF664">
    <property type="entry name" value="UBIQUITIN CARBOXYL-TERMINAL HYDROLASE"/>
    <property type="match status" value="1"/>
</dbReference>
<evidence type="ECO:0000256" key="11">
    <source>
        <dbReference type="PIRNR" id="PIRNR016308"/>
    </source>
</evidence>
<dbReference type="PROSITE" id="PS00972">
    <property type="entry name" value="USP_1"/>
    <property type="match status" value="1"/>
</dbReference>
<dbReference type="FunFam" id="3.30.40.10:FF:000026">
    <property type="entry name" value="Ubiquitin carboxyl-terminal hydrolase"/>
    <property type="match status" value="1"/>
</dbReference>
<dbReference type="PROSITE" id="PS50235">
    <property type="entry name" value="USP_3"/>
    <property type="match status" value="1"/>
</dbReference>
<protein>
    <recommendedName>
        <fullName evidence="11 16">Ubiquitin carboxyl-terminal hydrolase</fullName>
        <ecNumber evidence="11 16">3.4.19.12</ecNumber>
    </recommendedName>
</protein>
<evidence type="ECO:0000313" key="24">
    <source>
        <dbReference type="Proteomes" id="UP000663834"/>
    </source>
</evidence>
<dbReference type="OrthoDB" id="361536at2759"/>
<evidence type="ECO:0000256" key="6">
    <source>
        <dbReference type="ARBA" id="ARBA00022771"/>
    </source>
</evidence>
<dbReference type="InterPro" id="IPR009060">
    <property type="entry name" value="UBA-like_sf"/>
</dbReference>
<evidence type="ECO:0000313" key="21">
    <source>
        <dbReference type="EMBL" id="CAF1322345.1"/>
    </source>
</evidence>
<feature type="region of interest" description="Disordered" evidence="17">
    <location>
        <begin position="599"/>
        <end position="619"/>
    </location>
</feature>
<dbReference type="InterPro" id="IPR028889">
    <property type="entry name" value="USP"/>
</dbReference>
<dbReference type="InterPro" id="IPR015940">
    <property type="entry name" value="UBA"/>
</dbReference>
<dbReference type="Proteomes" id="UP000663855">
    <property type="component" value="Unassembled WGS sequence"/>
</dbReference>
<comment type="catalytic activity">
    <reaction evidence="1 11 16">
        <text>Thiol-dependent hydrolysis of ester, thioester, amide, peptide and isopeptide bonds formed by the C-terminal Gly of ubiquitin (a 76-residue protein attached to proteins as an intracellular targeting signal).</text>
        <dbReference type="EC" id="3.4.19.12"/>
    </reaction>
</comment>
<evidence type="ECO:0000256" key="14">
    <source>
        <dbReference type="PIRSR" id="PIRSR016308-3"/>
    </source>
</evidence>
<evidence type="ECO:0000259" key="19">
    <source>
        <dbReference type="PROSITE" id="PS50235"/>
    </source>
</evidence>
<comment type="similarity">
    <text evidence="2 11 16">Belongs to the peptidase C19 family.</text>
</comment>
<dbReference type="Pfam" id="PF00627">
    <property type="entry name" value="UBA"/>
    <property type="match status" value="2"/>
</dbReference>
<evidence type="ECO:0000256" key="12">
    <source>
        <dbReference type="PIRSR" id="PIRSR016308-1"/>
    </source>
</evidence>
<dbReference type="SUPFAM" id="SSF54001">
    <property type="entry name" value="Cysteine proteinases"/>
    <property type="match status" value="1"/>
</dbReference>
<dbReference type="SUPFAM" id="SSF57850">
    <property type="entry name" value="RING/U-box"/>
    <property type="match status" value="1"/>
</dbReference>
<feature type="binding site" evidence="13">
    <location>
        <position position="250"/>
    </location>
    <ligand>
        <name>substrate</name>
    </ligand>
</feature>
<dbReference type="EMBL" id="CAJNOV010013995">
    <property type="protein sequence ID" value="CAF1537768.1"/>
    <property type="molecule type" value="Genomic_DNA"/>
</dbReference>
<dbReference type="PANTHER" id="PTHR24006">
    <property type="entry name" value="UBIQUITIN CARBOXYL-TERMINAL HYDROLASE"/>
    <property type="match status" value="1"/>
</dbReference>
<evidence type="ECO:0000313" key="22">
    <source>
        <dbReference type="EMBL" id="CAF1537768.1"/>
    </source>
</evidence>